<protein>
    <submittedName>
        <fullName evidence="2">Uncharacterized protein</fullName>
    </submittedName>
</protein>
<organism evidence="2 3">
    <name type="scientific">Collinsella aerofaciens</name>
    <dbReference type="NCBI Taxonomy" id="74426"/>
    <lineage>
        <taxon>Bacteria</taxon>
        <taxon>Bacillati</taxon>
        <taxon>Actinomycetota</taxon>
        <taxon>Coriobacteriia</taxon>
        <taxon>Coriobacteriales</taxon>
        <taxon>Coriobacteriaceae</taxon>
        <taxon>Collinsella</taxon>
    </lineage>
</organism>
<evidence type="ECO:0000313" key="3">
    <source>
        <dbReference type="Proteomes" id="UP000368032"/>
    </source>
</evidence>
<evidence type="ECO:0000313" key="4">
    <source>
        <dbReference type="Proteomes" id="UP000469380"/>
    </source>
</evidence>
<dbReference type="Proteomes" id="UP000368032">
    <property type="component" value="Unassembled WGS sequence"/>
</dbReference>
<dbReference type="Proteomes" id="UP000469380">
    <property type="component" value="Unassembled WGS sequence"/>
</dbReference>
<dbReference type="AlphaFoldDB" id="A0A5K1IKH1"/>
<dbReference type="RefSeq" id="WP_152067355.1">
    <property type="nucleotide sequence ID" value="NZ_CABWIF010000002.1"/>
</dbReference>
<accession>A0A5K1IKH1</accession>
<dbReference type="EMBL" id="CABWIF010000002">
    <property type="protein sequence ID" value="VWL87526.1"/>
    <property type="molecule type" value="Genomic_DNA"/>
</dbReference>
<sequence>MKKIYAVATESDVVLAFESRSDADEYAGEHDGMAVLPVPCVGAYEYPSEKPATDWDRIADALPKGGEQA</sequence>
<reference evidence="1 4" key="1">
    <citation type="journal article" date="2019" name="Nat. Med.">
        <title>A library of human gut bacterial isolates paired with longitudinal multiomics data enables mechanistic microbiome research.</title>
        <authorList>
            <person name="Poyet M."/>
            <person name="Groussin M."/>
            <person name="Gibbons S.M."/>
            <person name="Avila-Pacheco J."/>
            <person name="Jiang X."/>
            <person name="Kearney S.M."/>
            <person name="Perrotta A.R."/>
            <person name="Berdy B."/>
            <person name="Zhao S."/>
            <person name="Lieberman T.D."/>
            <person name="Swanson P.K."/>
            <person name="Smith M."/>
            <person name="Roesemann S."/>
            <person name="Alexander J.E."/>
            <person name="Rich S.A."/>
            <person name="Livny J."/>
            <person name="Vlamakis H."/>
            <person name="Clish C."/>
            <person name="Bullock K."/>
            <person name="Deik A."/>
            <person name="Scott J."/>
            <person name="Pierce K.A."/>
            <person name="Xavier R.J."/>
            <person name="Alm E.J."/>
        </authorList>
    </citation>
    <scope>NUCLEOTIDE SEQUENCE [LARGE SCALE GENOMIC DNA]</scope>
    <source>
        <strain evidence="1 4">BIOML-A20</strain>
    </source>
</reference>
<proteinExistence type="predicted"/>
<gene>
    <name evidence="2" type="ORF">CKJAJONC_01146</name>
    <name evidence="1" type="ORF">GT464_06820</name>
</gene>
<reference evidence="2 3" key="2">
    <citation type="submission" date="2019-10" db="EMBL/GenBank/DDBJ databases">
        <authorList>
            <person name="Wolf R A."/>
        </authorList>
    </citation>
    <scope>NUCLEOTIDE SEQUENCE [LARGE SCALE GENOMIC DNA]</scope>
    <source>
        <strain evidence="2">Collinsella_aerofaciens_DSM_13712</strain>
    </source>
</reference>
<name>A0A5K1IKH1_9ACTN</name>
<dbReference type="EMBL" id="WWSR01000010">
    <property type="protein sequence ID" value="MZJ39658.1"/>
    <property type="molecule type" value="Genomic_DNA"/>
</dbReference>
<evidence type="ECO:0000313" key="1">
    <source>
        <dbReference type="EMBL" id="MZJ39658.1"/>
    </source>
</evidence>
<evidence type="ECO:0000313" key="2">
    <source>
        <dbReference type="EMBL" id="VWL87526.1"/>
    </source>
</evidence>